<dbReference type="Pfam" id="PF01549">
    <property type="entry name" value="ShK"/>
    <property type="match status" value="2"/>
</dbReference>
<dbReference type="InterPro" id="IPR003582">
    <property type="entry name" value="ShKT_dom"/>
</dbReference>
<evidence type="ECO:0000256" key="1">
    <source>
        <dbReference type="PROSITE-ProRule" id="PRU01005"/>
    </source>
</evidence>
<dbReference type="SMART" id="SM00254">
    <property type="entry name" value="ShKT"/>
    <property type="match status" value="2"/>
</dbReference>
<feature type="signal peptide" evidence="2">
    <location>
        <begin position="1"/>
        <end position="16"/>
    </location>
</feature>
<evidence type="ECO:0000313" key="4">
    <source>
        <dbReference type="EMBL" id="VDM78886.1"/>
    </source>
</evidence>
<dbReference type="Proteomes" id="UP000270094">
    <property type="component" value="Unassembled WGS sequence"/>
</dbReference>
<evidence type="ECO:0000256" key="2">
    <source>
        <dbReference type="SAM" id="SignalP"/>
    </source>
</evidence>
<dbReference type="OrthoDB" id="5867083at2759"/>
<feature type="domain" description="ShKT" evidence="3">
    <location>
        <begin position="106"/>
        <end position="144"/>
    </location>
</feature>
<keyword evidence="5" id="KW-1185">Reference proteome</keyword>
<comment type="caution">
    <text evidence="1">Lacks conserved residue(s) required for the propagation of feature annotation.</text>
</comment>
<protein>
    <recommendedName>
        <fullName evidence="3">ShKT domain-containing protein</fullName>
    </recommendedName>
</protein>
<dbReference type="PROSITE" id="PS51670">
    <property type="entry name" value="SHKT"/>
    <property type="match status" value="1"/>
</dbReference>
<feature type="chain" id="PRO_5017934578" description="ShKT domain-containing protein" evidence="2">
    <location>
        <begin position="17"/>
        <end position="155"/>
    </location>
</feature>
<dbReference type="AlphaFoldDB" id="A0A3P7J6L1"/>
<dbReference type="EMBL" id="UYYB01103240">
    <property type="protein sequence ID" value="VDM78886.1"/>
    <property type="molecule type" value="Genomic_DNA"/>
</dbReference>
<proteinExistence type="predicted"/>
<organism evidence="4 5">
    <name type="scientific">Strongylus vulgaris</name>
    <name type="common">Blood worm</name>
    <dbReference type="NCBI Taxonomy" id="40348"/>
    <lineage>
        <taxon>Eukaryota</taxon>
        <taxon>Metazoa</taxon>
        <taxon>Ecdysozoa</taxon>
        <taxon>Nematoda</taxon>
        <taxon>Chromadorea</taxon>
        <taxon>Rhabditida</taxon>
        <taxon>Rhabditina</taxon>
        <taxon>Rhabditomorpha</taxon>
        <taxon>Strongyloidea</taxon>
        <taxon>Strongylidae</taxon>
        <taxon>Strongylus</taxon>
    </lineage>
</organism>
<dbReference type="Gene3D" id="1.10.10.1940">
    <property type="match status" value="1"/>
</dbReference>
<dbReference type="PANTHER" id="PTHR21724:SF111">
    <property type="entry name" value="SHKT DOMAIN-CONTAINING PROTEIN"/>
    <property type="match status" value="1"/>
</dbReference>
<name>A0A3P7J6L1_STRVU</name>
<accession>A0A3P7J6L1</accession>
<evidence type="ECO:0000313" key="5">
    <source>
        <dbReference type="Proteomes" id="UP000270094"/>
    </source>
</evidence>
<dbReference type="PANTHER" id="PTHR21724">
    <property type="entry name" value="SHKT DOMAIN-CONTAINING PROTEIN"/>
    <property type="match status" value="1"/>
</dbReference>
<evidence type="ECO:0000259" key="3">
    <source>
        <dbReference type="PROSITE" id="PS51670"/>
    </source>
</evidence>
<reference evidence="4 5" key="1">
    <citation type="submission" date="2018-11" db="EMBL/GenBank/DDBJ databases">
        <authorList>
            <consortium name="Pathogen Informatics"/>
        </authorList>
    </citation>
    <scope>NUCLEOTIDE SEQUENCE [LARGE SCALE GENOMIC DNA]</scope>
</reference>
<sequence>MMSLLLFAILLGSSLAQQAPVDNNCTDAQLKYDATAVNCEDKLSGTECENIFGKTKAEVGKDAKDREAKCFLTADKKQTSDQVKRFAILVCPKTCGFCCQTPEYNCENNHDARIDCSRVTTDMCKDSLWKPILSKDCPKTCGLCLEGVVRMATFV</sequence>
<gene>
    <name evidence="4" type="ORF">SVUK_LOCUS13884</name>
</gene>
<keyword evidence="2" id="KW-0732">Signal</keyword>